<evidence type="ECO:0000256" key="2">
    <source>
        <dbReference type="SAM" id="Coils"/>
    </source>
</evidence>
<gene>
    <name evidence="4" type="ORF">IPOD504_LOCUS8971</name>
</gene>
<dbReference type="Pfam" id="PF21098">
    <property type="entry name" value="PH-GRAM_MTMR6-like"/>
    <property type="match status" value="1"/>
</dbReference>
<feature type="coiled-coil region" evidence="2">
    <location>
        <begin position="101"/>
        <end position="135"/>
    </location>
</feature>
<dbReference type="InterPro" id="IPR030564">
    <property type="entry name" value="Myotubularin"/>
</dbReference>
<keyword evidence="2" id="KW-0175">Coiled coil</keyword>
<evidence type="ECO:0000256" key="1">
    <source>
        <dbReference type="ARBA" id="ARBA00007471"/>
    </source>
</evidence>
<feature type="non-terminal residue" evidence="4">
    <location>
        <position position="1"/>
    </location>
</feature>
<dbReference type="InterPro" id="IPR029021">
    <property type="entry name" value="Prot-tyrosine_phosphatase-like"/>
</dbReference>
<dbReference type="Gene3D" id="2.30.29.30">
    <property type="entry name" value="Pleckstrin-homology domain (PH domain)/Phosphotyrosine-binding domain (PTB)"/>
    <property type="match status" value="1"/>
</dbReference>
<dbReference type="InterPro" id="IPR011993">
    <property type="entry name" value="PH-like_dom_sf"/>
</dbReference>
<dbReference type="PANTHER" id="PTHR10807:SF8">
    <property type="entry name" value="PHOSPHATIDYLINOSITOL-3-PHOSPHATE PHOSPHATASE"/>
    <property type="match status" value="1"/>
</dbReference>
<dbReference type="Proteomes" id="UP000837857">
    <property type="component" value="Chromosome 22"/>
</dbReference>
<dbReference type="CDD" id="cd13210">
    <property type="entry name" value="PH-GRAM_MTMR6-like"/>
    <property type="match status" value="1"/>
</dbReference>
<reference evidence="4" key="1">
    <citation type="submission" date="2022-03" db="EMBL/GenBank/DDBJ databases">
        <authorList>
            <person name="Martin H S."/>
        </authorList>
    </citation>
    <scope>NUCLEOTIDE SEQUENCE</scope>
</reference>
<keyword evidence="5" id="KW-1185">Reference proteome</keyword>
<proteinExistence type="inferred from homology"/>
<comment type="similarity">
    <text evidence="1">Belongs to the protein-tyrosine phosphatase family. Non-receptor class myotubularin subfamily.</text>
</comment>
<dbReference type="EMBL" id="OW152834">
    <property type="protein sequence ID" value="CAH2055641.1"/>
    <property type="molecule type" value="Genomic_DNA"/>
</dbReference>
<sequence length="979" mass="111702">MSGCSDDASAVSVLPYHWSPRKGGSILAKYLKKREDDHFKVLKDLQEATSGVNEEIESKVRILAENLLCEINNNQHEIDCVIAEQDLIEGAPPAENHNDVLNKIESAISERLQEISDFKEEALRLENERANGLRKVLHDHFGRLVAVHHEPPKELFRKFDEKIYEINKQLLSNCAAYNELEEQLRAKANQSQIKARSYINQLRLGVVINNRGRSAIQCDKKEININKRSKSAKESIKAISSAKLSLTDTVELDECINRFSEEYRNAITNTYEAFLKELSELHKQIGVESYIQKQICCANEISILERKLTKSFSRLSEVNFQSAMTINRDLSELVDCIKMMQKSLLAVGNQLKDTYTLLHEASHLWDAHMIRLALAQKLTMAAVEDLATRHDSVEQASDVPFNIALEQLMTASDVDKLQQHYEALDVLLTRKSEEYVQHGDIEMSRLEEFIKLREPLTNILQAEFDLFISKYPIASYGSAEDEGEGSVRETHPRIHTLNMRLQTSIARDIFQTEVEEIALKNWRNGFLESFRNSLPLLSEKLENQVRSWIDERSVPLKKRHSFKTLSLEVRKERIAVARDLRLAQLRNHENCFESHLGAINELATALPTEVSQLLTFDTPGLYPIREWAERIRTGMDELKETSVDDEVKRLKMMSYATRLANHRRLFEESSVSIVESTKKLIGQRVQIARISNIRFVSHLKLFSEGGNHSATEAAKMCAALVKADDIVEGCVGRALDALNHRRVDLLSQADQLIHPLKTIAEDVIKETGKGLENVQLLDKYNVRNPSKGTLYFATTHLIFVDHEMRKETWILLMHISSVERLPITTTGSPLLVRTKTFQSVFFVIPRERDCHEMHQTLLRLSQPVHIEELYCFHYKSTPDDLPKSAGWNFFDIQTEYQRMNVPNEHWVLCNGNKDYELCDTYPSEVYVPARASTAVLVGSASFRSRGRLPVLAYLHHNGAAIARCSQPLSGFSASGFSAR</sequence>
<protein>
    <recommendedName>
        <fullName evidence="3">Myotubularin phosphatase domain-containing protein</fullName>
    </recommendedName>
</protein>
<dbReference type="SUPFAM" id="SSF52799">
    <property type="entry name" value="(Phosphotyrosine protein) phosphatases II"/>
    <property type="match status" value="1"/>
</dbReference>
<organism evidence="4 5">
    <name type="scientific">Iphiclides podalirius</name>
    <name type="common">scarce swallowtail</name>
    <dbReference type="NCBI Taxonomy" id="110791"/>
    <lineage>
        <taxon>Eukaryota</taxon>
        <taxon>Metazoa</taxon>
        <taxon>Ecdysozoa</taxon>
        <taxon>Arthropoda</taxon>
        <taxon>Hexapoda</taxon>
        <taxon>Insecta</taxon>
        <taxon>Pterygota</taxon>
        <taxon>Neoptera</taxon>
        <taxon>Endopterygota</taxon>
        <taxon>Lepidoptera</taxon>
        <taxon>Glossata</taxon>
        <taxon>Ditrysia</taxon>
        <taxon>Papilionoidea</taxon>
        <taxon>Papilionidae</taxon>
        <taxon>Papilioninae</taxon>
        <taxon>Iphiclides</taxon>
    </lineage>
</organism>
<dbReference type="SUPFAM" id="SSF50729">
    <property type="entry name" value="PH domain-like"/>
    <property type="match status" value="1"/>
</dbReference>
<evidence type="ECO:0000259" key="3">
    <source>
        <dbReference type="PROSITE" id="PS51339"/>
    </source>
</evidence>
<evidence type="ECO:0000313" key="4">
    <source>
        <dbReference type="EMBL" id="CAH2055641.1"/>
    </source>
</evidence>
<dbReference type="PANTHER" id="PTHR10807">
    <property type="entry name" value="MYOTUBULARIN-RELATED"/>
    <property type="match status" value="1"/>
</dbReference>
<feature type="domain" description="Myotubularin phosphatase" evidence="3">
    <location>
        <begin position="886"/>
        <end position="979"/>
    </location>
</feature>
<dbReference type="Pfam" id="PF14643">
    <property type="entry name" value="DUF4455"/>
    <property type="match status" value="1"/>
</dbReference>
<dbReference type="PROSITE" id="PS51339">
    <property type="entry name" value="PPASE_MYOTUBULARIN"/>
    <property type="match status" value="1"/>
</dbReference>
<dbReference type="Pfam" id="PF06602">
    <property type="entry name" value="Myotub-related"/>
    <property type="match status" value="1"/>
</dbReference>
<accession>A0ABN8IH79</accession>
<evidence type="ECO:0000313" key="5">
    <source>
        <dbReference type="Proteomes" id="UP000837857"/>
    </source>
</evidence>
<dbReference type="InterPro" id="IPR028089">
    <property type="entry name" value="DUF4455"/>
</dbReference>
<dbReference type="InterPro" id="IPR048994">
    <property type="entry name" value="PH-GRAM_MTMR6-9"/>
</dbReference>
<dbReference type="InterPro" id="IPR010569">
    <property type="entry name" value="Myotubularin-like_Pase_dom"/>
</dbReference>
<name>A0ABN8IH79_9NEOP</name>